<evidence type="ECO:0000256" key="1">
    <source>
        <dbReference type="SAM" id="MobiDB-lite"/>
    </source>
</evidence>
<dbReference type="AlphaFoldDB" id="A0A0C2W2D5"/>
<protein>
    <submittedName>
        <fullName evidence="2">Uncharacterized protein</fullName>
    </submittedName>
</protein>
<gene>
    <name evidence="2" type="ORF">M378DRAFT_18103</name>
</gene>
<organism evidence="2 3">
    <name type="scientific">Amanita muscaria (strain Koide BX008)</name>
    <dbReference type="NCBI Taxonomy" id="946122"/>
    <lineage>
        <taxon>Eukaryota</taxon>
        <taxon>Fungi</taxon>
        <taxon>Dikarya</taxon>
        <taxon>Basidiomycota</taxon>
        <taxon>Agaricomycotina</taxon>
        <taxon>Agaricomycetes</taxon>
        <taxon>Agaricomycetidae</taxon>
        <taxon>Agaricales</taxon>
        <taxon>Pluteineae</taxon>
        <taxon>Amanitaceae</taxon>
        <taxon>Amanita</taxon>
    </lineage>
</organism>
<sequence length="231" mass="25898">MAARPLQAQPRPASGFEPSCEHHYSWITASYANAAPLTMLRELYHPQLPWVPLGPQPTPGPIAKSKPPRPPHTRHSGLPRTPAHFSLPNVHTFGGLDLTLAHHVGLHFERRTYPIWAVMLGRPLHTGLLLNPCKVFIMTSHEQTLTHPLTVLGHRFVHPEDILLALVDLYAILASSTGMIPPQDHHEFVPAFARLLNEALLMALEDTHSRIRIVYSDDHTDQSICAFRRGR</sequence>
<evidence type="ECO:0000313" key="3">
    <source>
        <dbReference type="Proteomes" id="UP000054549"/>
    </source>
</evidence>
<accession>A0A0C2W2D5</accession>
<feature type="compositionally biased region" description="Basic residues" evidence="1">
    <location>
        <begin position="66"/>
        <end position="77"/>
    </location>
</feature>
<dbReference type="HOGENOM" id="CLU_1199538_0_0_1"/>
<keyword evidence="3" id="KW-1185">Reference proteome</keyword>
<dbReference type="EMBL" id="KN818541">
    <property type="protein sequence ID" value="KIL55257.1"/>
    <property type="molecule type" value="Genomic_DNA"/>
</dbReference>
<dbReference type="Proteomes" id="UP000054549">
    <property type="component" value="Unassembled WGS sequence"/>
</dbReference>
<feature type="region of interest" description="Disordered" evidence="1">
    <location>
        <begin position="55"/>
        <end position="80"/>
    </location>
</feature>
<name>A0A0C2W2D5_AMAMK</name>
<proteinExistence type="predicted"/>
<dbReference type="InParanoid" id="A0A0C2W2D5"/>
<evidence type="ECO:0000313" key="2">
    <source>
        <dbReference type="EMBL" id="KIL55257.1"/>
    </source>
</evidence>
<reference evidence="2 3" key="1">
    <citation type="submission" date="2014-04" db="EMBL/GenBank/DDBJ databases">
        <title>Evolutionary Origins and Diversification of the Mycorrhizal Mutualists.</title>
        <authorList>
            <consortium name="DOE Joint Genome Institute"/>
            <consortium name="Mycorrhizal Genomics Consortium"/>
            <person name="Kohler A."/>
            <person name="Kuo A."/>
            <person name="Nagy L.G."/>
            <person name="Floudas D."/>
            <person name="Copeland A."/>
            <person name="Barry K.W."/>
            <person name="Cichocki N."/>
            <person name="Veneault-Fourrey C."/>
            <person name="LaButti K."/>
            <person name="Lindquist E.A."/>
            <person name="Lipzen A."/>
            <person name="Lundell T."/>
            <person name="Morin E."/>
            <person name="Murat C."/>
            <person name="Riley R."/>
            <person name="Ohm R."/>
            <person name="Sun H."/>
            <person name="Tunlid A."/>
            <person name="Henrissat B."/>
            <person name="Grigoriev I.V."/>
            <person name="Hibbett D.S."/>
            <person name="Martin F."/>
        </authorList>
    </citation>
    <scope>NUCLEOTIDE SEQUENCE [LARGE SCALE GENOMIC DNA]</scope>
    <source>
        <strain evidence="2 3">Koide BX008</strain>
    </source>
</reference>